<dbReference type="AlphaFoldDB" id="A0A5C5RHZ7"/>
<evidence type="ECO:0000313" key="3">
    <source>
        <dbReference type="EMBL" id="TWS21745.1"/>
    </source>
</evidence>
<proteinExistence type="predicted"/>
<keyword evidence="1" id="KW-0378">Hydrolase</keyword>
<dbReference type="InterPro" id="IPR049730">
    <property type="entry name" value="SNF2/RAD54-like_C"/>
</dbReference>
<feature type="domain" description="Helicase C-terminal" evidence="2">
    <location>
        <begin position="1"/>
        <end position="112"/>
    </location>
</feature>
<evidence type="ECO:0000313" key="4">
    <source>
        <dbReference type="Proteomes" id="UP000319375"/>
    </source>
</evidence>
<evidence type="ECO:0000256" key="1">
    <source>
        <dbReference type="ARBA" id="ARBA00022801"/>
    </source>
</evidence>
<feature type="non-terminal residue" evidence="3">
    <location>
        <position position="200"/>
    </location>
</feature>
<dbReference type="PANTHER" id="PTHR45766">
    <property type="entry name" value="DNA ANNEALING HELICASE AND ENDONUCLEASE ZRANB3 FAMILY MEMBER"/>
    <property type="match status" value="1"/>
</dbReference>
<keyword evidence="3" id="KW-0347">Helicase</keyword>
<dbReference type="InterPro" id="IPR027417">
    <property type="entry name" value="P-loop_NTPase"/>
</dbReference>
<dbReference type="GO" id="GO:0004386">
    <property type="term" value="F:helicase activity"/>
    <property type="evidence" value="ECO:0007669"/>
    <property type="project" value="UniProtKB-KW"/>
</dbReference>
<keyword evidence="4" id="KW-1185">Reference proteome</keyword>
<dbReference type="PROSITE" id="PS51194">
    <property type="entry name" value="HELICASE_CTER"/>
    <property type="match status" value="1"/>
</dbReference>
<dbReference type="InterPro" id="IPR001650">
    <property type="entry name" value="Helicase_C-like"/>
</dbReference>
<name>A0A5C5RHZ7_9ACTN</name>
<dbReference type="EMBL" id="VIGX01000176">
    <property type="protein sequence ID" value="TWS21745.1"/>
    <property type="molecule type" value="Genomic_DNA"/>
</dbReference>
<dbReference type="PANTHER" id="PTHR45766:SF6">
    <property type="entry name" value="SWI_SNF-RELATED MATRIX-ASSOCIATED ACTIN-DEPENDENT REGULATOR OF CHROMATIN SUBFAMILY A-LIKE PROTEIN 1"/>
    <property type="match status" value="1"/>
</dbReference>
<dbReference type="SUPFAM" id="SSF52540">
    <property type="entry name" value="P-loop containing nucleoside triphosphate hydrolases"/>
    <property type="match status" value="1"/>
</dbReference>
<gene>
    <name evidence="3" type="ORF">FK530_24915</name>
</gene>
<dbReference type="CDD" id="cd18793">
    <property type="entry name" value="SF2_C_SNF"/>
    <property type="match status" value="1"/>
</dbReference>
<dbReference type="Proteomes" id="UP000319375">
    <property type="component" value="Unassembled WGS sequence"/>
</dbReference>
<organism evidence="3 4">
    <name type="scientific">Tsukamurella conjunctivitidis</name>
    <dbReference type="NCBI Taxonomy" id="2592068"/>
    <lineage>
        <taxon>Bacteria</taxon>
        <taxon>Bacillati</taxon>
        <taxon>Actinomycetota</taxon>
        <taxon>Actinomycetes</taxon>
        <taxon>Mycobacteriales</taxon>
        <taxon>Tsukamurellaceae</taxon>
        <taxon>Tsukamurella</taxon>
    </lineage>
</organism>
<keyword evidence="3" id="KW-0067">ATP-binding</keyword>
<reference evidence="3 4" key="1">
    <citation type="submission" date="2019-06" db="EMBL/GenBank/DDBJ databases">
        <title>Tsukamurella conjunctivitidis sp. nov., Tsukamurella assacharolytica sp. nov. and Tsukamurella sputae sp. nov. isolated from patients with conjunctivitis, bacteraemia (lymphoma) and respiratory infection (sputum) in Hong Kong.</title>
        <authorList>
            <person name="Teng J.L.L."/>
            <person name="Lee H.H."/>
            <person name="Fong J.Y.H."/>
            <person name="Fok K.M.N."/>
            <person name="Lau S.K.P."/>
            <person name="Woo P.C.Y."/>
        </authorList>
    </citation>
    <scope>NUCLEOTIDE SEQUENCE [LARGE SCALE GENOMIC DNA]</scope>
    <source>
        <strain evidence="3 4">HKU72</strain>
    </source>
</reference>
<comment type="caution">
    <text evidence="3">The sequence shown here is derived from an EMBL/GenBank/DDBJ whole genome shotgun (WGS) entry which is preliminary data.</text>
</comment>
<feature type="non-terminal residue" evidence="3">
    <location>
        <position position="1"/>
    </location>
</feature>
<dbReference type="GO" id="GO:0016787">
    <property type="term" value="F:hydrolase activity"/>
    <property type="evidence" value="ECO:0007669"/>
    <property type="project" value="UniProtKB-KW"/>
</dbReference>
<accession>A0A5C5RHZ7</accession>
<dbReference type="Gene3D" id="3.40.50.300">
    <property type="entry name" value="P-loop containing nucleotide triphosphate hydrolases"/>
    <property type="match status" value="1"/>
</dbReference>
<sequence>HAQQSDDRIQDAVESFGQADSPLRVLLASDMASEGLNLHKECHLLVHYDVPWSFIRIQQRNGRIDRYGQVHTPAIHALALADQDATSEVRVVTSLLTKEHEANKALGDAGVLMDLGRTQYSDTLEEKVVMEALAAGSQVEDVARTPQAAMADWFLAAAYGEEPVAPTAVSTPTAPRTLVFPDEDDFLAELLESQPEHTRR</sequence>
<dbReference type="Pfam" id="PF00271">
    <property type="entry name" value="Helicase_C"/>
    <property type="match status" value="1"/>
</dbReference>
<keyword evidence="3" id="KW-0547">Nucleotide-binding</keyword>
<protein>
    <submittedName>
        <fullName evidence="3">SWF/SNF helicase family protein</fullName>
    </submittedName>
</protein>
<dbReference type="RefSeq" id="WP_146489481.1">
    <property type="nucleotide sequence ID" value="NZ_VIGX01000176.1"/>
</dbReference>
<evidence type="ECO:0000259" key="2">
    <source>
        <dbReference type="PROSITE" id="PS51194"/>
    </source>
</evidence>